<evidence type="ECO:0000256" key="2">
    <source>
        <dbReference type="ARBA" id="ARBA00004123"/>
    </source>
</evidence>
<dbReference type="GO" id="GO:0005634">
    <property type="term" value="C:nucleus"/>
    <property type="evidence" value="ECO:0007669"/>
    <property type="project" value="UniProtKB-SubCell"/>
</dbReference>
<keyword evidence="15" id="KW-1185">Reference proteome</keyword>
<evidence type="ECO:0000256" key="1">
    <source>
        <dbReference type="ARBA" id="ARBA00001968"/>
    </source>
</evidence>
<keyword evidence="8" id="KW-0479">Metal-binding</keyword>
<evidence type="ECO:0000256" key="7">
    <source>
        <dbReference type="ARBA" id="ARBA00022722"/>
    </source>
</evidence>
<name>A0A9P0LJL3_ACAOB</name>
<reference evidence="14" key="1">
    <citation type="submission" date="2022-03" db="EMBL/GenBank/DDBJ databases">
        <authorList>
            <person name="Sayadi A."/>
        </authorList>
    </citation>
    <scope>NUCLEOTIDE SEQUENCE</scope>
</reference>
<dbReference type="PANTHER" id="PTHR22930:SF250">
    <property type="entry name" value="NUCLEASE HARBI1-LIKE PROTEIN"/>
    <property type="match status" value="1"/>
</dbReference>
<dbReference type="GO" id="GO:0005737">
    <property type="term" value="C:cytoplasm"/>
    <property type="evidence" value="ECO:0007669"/>
    <property type="project" value="UniProtKB-SubCell"/>
</dbReference>
<evidence type="ECO:0000256" key="3">
    <source>
        <dbReference type="ARBA" id="ARBA00004496"/>
    </source>
</evidence>
<proteinExistence type="inferred from homology"/>
<dbReference type="OrthoDB" id="6766673at2759"/>
<evidence type="ECO:0000256" key="8">
    <source>
        <dbReference type="ARBA" id="ARBA00022723"/>
    </source>
</evidence>
<dbReference type="Pfam" id="PF13359">
    <property type="entry name" value="DDE_Tnp_4"/>
    <property type="match status" value="1"/>
</dbReference>
<sequence>MWVSLRYVGDPGFQIGIGEAIGVHQSTASRTVSNVITRIVQKSNIWIRFPTTFEDLHNAKNEWQEKFNFPSAIGAIDCTHIPILNPFIHADEYVNRKNFGSINVQATCNSNEEFTSVDVSWPGSVHDSRIWKKSDIYNVMKWNRASGVLLGDSGYVIAPWLMTPLRIAETAEQRSYNRLFTRERVIIERCFGQLKQRFPILHNKIRVDTEKVPSLVMRCLILHNVNKEKSIINMLLTMQME</sequence>
<evidence type="ECO:0000256" key="12">
    <source>
        <dbReference type="ARBA" id="ARBA00045850"/>
    </source>
</evidence>
<dbReference type="InterPro" id="IPR045249">
    <property type="entry name" value="HARBI1-like"/>
</dbReference>
<evidence type="ECO:0000313" key="14">
    <source>
        <dbReference type="EMBL" id="CAH1996833.1"/>
    </source>
</evidence>
<dbReference type="AlphaFoldDB" id="A0A9P0LJL3"/>
<evidence type="ECO:0000256" key="4">
    <source>
        <dbReference type="ARBA" id="ARBA00006958"/>
    </source>
</evidence>
<dbReference type="Proteomes" id="UP001152888">
    <property type="component" value="Unassembled WGS sequence"/>
</dbReference>
<comment type="function">
    <text evidence="12">Transposase-derived protein that may have nuclease activity. Does not have transposase activity.</text>
</comment>
<keyword evidence="7" id="KW-0540">Nuclease</keyword>
<evidence type="ECO:0000256" key="11">
    <source>
        <dbReference type="ARBA" id="ARBA00030126"/>
    </source>
</evidence>
<evidence type="ECO:0000259" key="13">
    <source>
        <dbReference type="Pfam" id="PF13359"/>
    </source>
</evidence>
<evidence type="ECO:0000313" key="15">
    <source>
        <dbReference type="Proteomes" id="UP001152888"/>
    </source>
</evidence>
<comment type="similarity">
    <text evidence="4">Belongs to the HARBI1 family.</text>
</comment>
<dbReference type="InterPro" id="IPR026103">
    <property type="entry name" value="HARBI1_animal"/>
</dbReference>
<keyword evidence="10" id="KW-0539">Nucleus</keyword>
<accession>A0A9P0LJL3</accession>
<organism evidence="14 15">
    <name type="scientific">Acanthoscelides obtectus</name>
    <name type="common">Bean weevil</name>
    <name type="synonym">Bruchus obtectus</name>
    <dbReference type="NCBI Taxonomy" id="200917"/>
    <lineage>
        <taxon>Eukaryota</taxon>
        <taxon>Metazoa</taxon>
        <taxon>Ecdysozoa</taxon>
        <taxon>Arthropoda</taxon>
        <taxon>Hexapoda</taxon>
        <taxon>Insecta</taxon>
        <taxon>Pterygota</taxon>
        <taxon>Neoptera</taxon>
        <taxon>Endopterygota</taxon>
        <taxon>Coleoptera</taxon>
        <taxon>Polyphaga</taxon>
        <taxon>Cucujiformia</taxon>
        <taxon>Chrysomeloidea</taxon>
        <taxon>Chrysomelidae</taxon>
        <taxon>Bruchinae</taxon>
        <taxon>Bruchini</taxon>
        <taxon>Acanthoscelides</taxon>
    </lineage>
</organism>
<keyword evidence="9" id="KW-0378">Hydrolase</keyword>
<dbReference type="GO" id="GO:0046872">
    <property type="term" value="F:metal ion binding"/>
    <property type="evidence" value="ECO:0007669"/>
    <property type="project" value="UniProtKB-KW"/>
</dbReference>
<evidence type="ECO:0000256" key="6">
    <source>
        <dbReference type="ARBA" id="ARBA00022490"/>
    </source>
</evidence>
<dbReference type="GO" id="GO:0004518">
    <property type="term" value="F:nuclease activity"/>
    <property type="evidence" value="ECO:0007669"/>
    <property type="project" value="UniProtKB-KW"/>
</dbReference>
<gene>
    <name evidence="14" type="ORF">ACAOBT_LOCUS23387</name>
</gene>
<keyword evidence="6" id="KW-0963">Cytoplasm</keyword>
<evidence type="ECO:0000256" key="10">
    <source>
        <dbReference type="ARBA" id="ARBA00023242"/>
    </source>
</evidence>
<dbReference type="PANTHER" id="PTHR22930">
    <property type="match status" value="1"/>
</dbReference>
<dbReference type="EMBL" id="CAKOFQ010007269">
    <property type="protein sequence ID" value="CAH1996833.1"/>
    <property type="molecule type" value="Genomic_DNA"/>
</dbReference>
<protein>
    <recommendedName>
        <fullName evidence="5">Putative nuclease HARBI1</fullName>
    </recommendedName>
    <alternativeName>
        <fullName evidence="11">Harbinger transposase-derived nuclease</fullName>
    </alternativeName>
</protein>
<comment type="cofactor">
    <cofactor evidence="1">
        <name>a divalent metal cation</name>
        <dbReference type="ChEBI" id="CHEBI:60240"/>
    </cofactor>
</comment>
<evidence type="ECO:0000256" key="5">
    <source>
        <dbReference type="ARBA" id="ARBA00015519"/>
    </source>
</evidence>
<comment type="caution">
    <text evidence="14">The sequence shown here is derived from an EMBL/GenBank/DDBJ whole genome shotgun (WGS) entry which is preliminary data.</text>
</comment>
<evidence type="ECO:0000256" key="9">
    <source>
        <dbReference type="ARBA" id="ARBA00022801"/>
    </source>
</evidence>
<dbReference type="InterPro" id="IPR027806">
    <property type="entry name" value="HARBI1_dom"/>
</dbReference>
<feature type="domain" description="DDE Tnp4" evidence="13">
    <location>
        <begin position="76"/>
        <end position="224"/>
    </location>
</feature>
<dbReference type="GO" id="GO:0016787">
    <property type="term" value="F:hydrolase activity"/>
    <property type="evidence" value="ECO:0007669"/>
    <property type="project" value="UniProtKB-KW"/>
</dbReference>
<comment type="subcellular location">
    <subcellularLocation>
        <location evidence="3">Cytoplasm</location>
    </subcellularLocation>
    <subcellularLocation>
        <location evidence="2">Nucleus</location>
    </subcellularLocation>
</comment>
<dbReference type="PRINTS" id="PR02086">
    <property type="entry name" value="PUTNUCHARBI1"/>
</dbReference>